<sequence>MKNILAYSILLILIFSCNQNDFSDTELYFLTDKASYSVNDYFKITVVVSPKNGEKKIRIKKNLNNLKISFHATSTKLGFSQELKKHFIEGPSLTKDESEYIDEFTISKTHPFKKTFKGQISESKESIILEIPELNITDSVAKSKLLVNPKLTIKGNFHTIYSVKEEYFIPKAIEILIE</sequence>
<dbReference type="AlphaFoldDB" id="A0A1G8CQV1"/>
<dbReference type="STRING" id="262004.SAMN04489796_10325"/>
<name>A0A1G8CQV1_9FLAO</name>
<dbReference type="EMBL" id="FNCZ01000003">
    <property type="protein sequence ID" value="SDH47812.1"/>
    <property type="molecule type" value="Genomic_DNA"/>
</dbReference>
<proteinExistence type="predicted"/>
<gene>
    <name evidence="1" type="ORF">SAMN04489796_10325</name>
</gene>
<organism evidence="1 2">
    <name type="scientific">Winogradskyella thalassocola</name>
    <dbReference type="NCBI Taxonomy" id="262004"/>
    <lineage>
        <taxon>Bacteria</taxon>
        <taxon>Pseudomonadati</taxon>
        <taxon>Bacteroidota</taxon>
        <taxon>Flavobacteriia</taxon>
        <taxon>Flavobacteriales</taxon>
        <taxon>Flavobacteriaceae</taxon>
        <taxon>Winogradskyella</taxon>
    </lineage>
</organism>
<evidence type="ECO:0000313" key="2">
    <source>
        <dbReference type="Proteomes" id="UP000199492"/>
    </source>
</evidence>
<dbReference type="Proteomes" id="UP000199492">
    <property type="component" value="Unassembled WGS sequence"/>
</dbReference>
<dbReference type="OrthoDB" id="1450672at2"/>
<reference evidence="2" key="1">
    <citation type="submission" date="2016-10" db="EMBL/GenBank/DDBJ databases">
        <authorList>
            <person name="Varghese N."/>
            <person name="Submissions S."/>
        </authorList>
    </citation>
    <scope>NUCLEOTIDE SEQUENCE [LARGE SCALE GENOMIC DNA]</scope>
    <source>
        <strain evidence="2">DSM 15363</strain>
    </source>
</reference>
<evidence type="ECO:0000313" key="1">
    <source>
        <dbReference type="EMBL" id="SDH47812.1"/>
    </source>
</evidence>
<keyword evidence="2" id="KW-1185">Reference proteome</keyword>
<dbReference type="PROSITE" id="PS51257">
    <property type="entry name" value="PROKAR_LIPOPROTEIN"/>
    <property type="match status" value="1"/>
</dbReference>
<protein>
    <submittedName>
        <fullName evidence="1">Uncharacterized protein</fullName>
    </submittedName>
</protein>
<accession>A0A1G8CQV1</accession>
<dbReference type="RefSeq" id="WP_092467344.1">
    <property type="nucleotide sequence ID" value="NZ_FNCZ01000003.1"/>
</dbReference>